<evidence type="ECO:0000256" key="4">
    <source>
        <dbReference type="ARBA" id="ARBA00023027"/>
    </source>
</evidence>
<dbReference type="KEGG" id="mfn:Ga0123462_0455"/>
<feature type="domain" description="D-isomer specific 2-hydroxyacid dehydrogenase NAD-binding" evidence="6">
    <location>
        <begin position="121"/>
        <end position="265"/>
    </location>
</feature>
<dbReference type="GO" id="GO:0051287">
    <property type="term" value="F:NAD binding"/>
    <property type="evidence" value="ECO:0007669"/>
    <property type="project" value="InterPro"/>
</dbReference>
<dbReference type="InterPro" id="IPR020921">
    <property type="entry name" value="Erythronate-4-P_DHase"/>
</dbReference>
<reference evidence="7 8" key="1">
    <citation type="submission" date="2016-12" db="EMBL/GenBank/DDBJ databases">
        <title>Isolation and genomic insights into novel planktonic Zetaproteobacteria from stratified waters of the Chesapeake Bay.</title>
        <authorList>
            <person name="McAllister S.M."/>
            <person name="Kato S."/>
            <person name="Chan C.S."/>
            <person name="Chiu B.K."/>
            <person name="Field E.K."/>
        </authorList>
    </citation>
    <scope>NUCLEOTIDE SEQUENCE [LARGE SCALE GENOMIC DNA]</scope>
    <source>
        <strain evidence="7 8">CP-8</strain>
    </source>
</reference>
<dbReference type="InterPro" id="IPR006140">
    <property type="entry name" value="D-isomer_DH_NAD-bd"/>
</dbReference>
<gene>
    <name evidence="7" type="ORF">Ga0123462_0455</name>
</gene>
<keyword evidence="4" id="KW-0520">NAD</keyword>
<name>A0A2K8L1X6_9PROT</name>
<evidence type="ECO:0000256" key="1">
    <source>
        <dbReference type="ARBA" id="ARBA00005854"/>
    </source>
</evidence>
<dbReference type="Proteomes" id="UP000231637">
    <property type="component" value="Chromosome"/>
</dbReference>
<dbReference type="RefSeq" id="WP_232726526.1">
    <property type="nucleotide sequence ID" value="NZ_CP018800.1"/>
</dbReference>
<evidence type="ECO:0000256" key="5">
    <source>
        <dbReference type="ARBA" id="ARBA00023096"/>
    </source>
</evidence>
<evidence type="ECO:0000259" key="6">
    <source>
        <dbReference type="Pfam" id="PF02826"/>
    </source>
</evidence>
<evidence type="ECO:0000313" key="8">
    <source>
        <dbReference type="Proteomes" id="UP000231637"/>
    </source>
</evidence>
<keyword evidence="5" id="KW-0664">Pyridoxine biosynthesis</keyword>
<dbReference type="GO" id="GO:0005737">
    <property type="term" value="C:cytoplasm"/>
    <property type="evidence" value="ECO:0007669"/>
    <property type="project" value="InterPro"/>
</dbReference>
<dbReference type="Gene3D" id="3.40.50.720">
    <property type="entry name" value="NAD(P)-binding Rossmann-like Domain"/>
    <property type="match status" value="2"/>
</dbReference>
<dbReference type="EMBL" id="CP018800">
    <property type="protein sequence ID" value="ATX81330.1"/>
    <property type="molecule type" value="Genomic_DNA"/>
</dbReference>
<evidence type="ECO:0000256" key="2">
    <source>
        <dbReference type="ARBA" id="ARBA00022490"/>
    </source>
</evidence>
<keyword evidence="8" id="KW-1185">Reference proteome</keyword>
<protein>
    <submittedName>
        <fullName evidence="7">4-phosphoerythronate dehydrogenase</fullName>
        <ecNumber evidence="7">1.1.1.290</ecNumber>
    </submittedName>
</protein>
<dbReference type="EC" id="1.1.1.290" evidence="7"/>
<dbReference type="SUPFAM" id="SSF51735">
    <property type="entry name" value="NAD(P)-binding Rossmann-fold domains"/>
    <property type="match status" value="1"/>
</dbReference>
<dbReference type="SUPFAM" id="SSF52283">
    <property type="entry name" value="Formate/glycerate dehydrogenase catalytic domain-like"/>
    <property type="match status" value="1"/>
</dbReference>
<proteinExistence type="inferred from homology"/>
<dbReference type="InterPro" id="IPR036291">
    <property type="entry name" value="NAD(P)-bd_dom_sf"/>
</dbReference>
<evidence type="ECO:0000313" key="7">
    <source>
        <dbReference type="EMBL" id="ATX81330.1"/>
    </source>
</evidence>
<sequence>MSSPLKIVADAHIWGVRSAFTQLNGLNSELTVLENRDITREKLLNTDILLTRSSTRVNAELLQGTPVRFAATATIGDDHFDKRWLDANGITWANAAGSSTGSVIEYMVTLLLYLHQQGRISIPSTTIGIVGAGRIGSALGKVCEAIGMKVLLNDPPRMRIEGDADFSSLDGVLERADLISLHTPMINTGEDTTWHLINSGVLDRFQGNGLINAARGGCVDNAALLRWLDGDASRFAALDCWEFEPSPMQSLIKHPQMAVATPHIAGHSLDGKAANTLYVYRALCRFLSIEADWDMLLQLPPRRLPLASKRERKYGTPSFKRPLGYIRFLKTMPS</sequence>
<dbReference type="PANTHER" id="PTHR43761:SF1">
    <property type="entry name" value="D-ISOMER SPECIFIC 2-HYDROXYACID DEHYDROGENASE CATALYTIC DOMAIN-CONTAINING PROTEIN-RELATED"/>
    <property type="match status" value="1"/>
</dbReference>
<comment type="similarity">
    <text evidence="1">Belongs to the D-isomer specific 2-hydroxyacid dehydrogenase family.</text>
</comment>
<dbReference type="PANTHER" id="PTHR43761">
    <property type="entry name" value="D-ISOMER SPECIFIC 2-HYDROXYACID DEHYDROGENASE FAMILY PROTEIN (AFU_ORTHOLOGUE AFUA_1G13630)"/>
    <property type="match status" value="1"/>
</dbReference>
<keyword evidence="3 7" id="KW-0560">Oxidoreductase</keyword>
<evidence type="ECO:0000256" key="3">
    <source>
        <dbReference type="ARBA" id="ARBA00023002"/>
    </source>
</evidence>
<dbReference type="CDD" id="cd12158">
    <property type="entry name" value="ErythrP_dh"/>
    <property type="match status" value="1"/>
</dbReference>
<keyword evidence="2" id="KW-0963">Cytoplasm</keyword>
<dbReference type="Pfam" id="PF02826">
    <property type="entry name" value="2-Hacid_dh_C"/>
    <property type="match status" value="1"/>
</dbReference>
<accession>A0A2K8L1X6</accession>
<dbReference type="GO" id="GO:0033711">
    <property type="term" value="F:4-phosphoerythronate dehydrogenase activity"/>
    <property type="evidence" value="ECO:0007669"/>
    <property type="project" value="UniProtKB-EC"/>
</dbReference>
<dbReference type="InterPro" id="IPR050418">
    <property type="entry name" value="D-iso_2-hydroxyacid_DH_PdxB"/>
</dbReference>
<organism evidence="7 8">
    <name type="scientific">Mariprofundus ferrinatatus</name>
    <dbReference type="NCBI Taxonomy" id="1921087"/>
    <lineage>
        <taxon>Bacteria</taxon>
        <taxon>Pseudomonadati</taxon>
        <taxon>Pseudomonadota</taxon>
        <taxon>Candidatius Mariprofundia</taxon>
        <taxon>Mariprofundales</taxon>
        <taxon>Mariprofundaceae</taxon>
        <taxon>Mariprofundus</taxon>
    </lineage>
</organism>
<dbReference type="AlphaFoldDB" id="A0A2K8L1X6"/>
<dbReference type="GO" id="GO:0008615">
    <property type="term" value="P:pyridoxine biosynthetic process"/>
    <property type="evidence" value="ECO:0007669"/>
    <property type="project" value="UniProtKB-KW"/>
</dbReference>